<feature type="region of interest" description="Disordered" evidence="2">
    <location>
        <begin position="488"/>
        <end position="508"/>
    </location>
</feature>
<evidence type="ECO:0000313" key="4">
    <source>
        <dbReference type="Proteomes" id="UP000051952"/>
    </source>
</evidence>
<feature type="compositionally biased region" description="Polar residues" evidence="2">
    <location>
        <begin position="734"/>
        <end position="750"/>
    </location>
</feature>
<reference evidence="4" key="1">
    <citation type="submission" date="2015-09" db="EMBL/GenBank/DDBJ databases">
        <authorList>
            <consortium name="Pathogen Informatics"/>
        </authorList>
    </citation>
    <scope>NUCLEOTIDE SEQUENCE [LARGE SCALE GENOMIC DNA]</scope>
    <source>
        <strain evidence="4">Lake Konstanz</strain>
    </source>
</reference>
<evidence type="ECO:0000313" key="3">
    <source>
        <dbReference type="EMBL" id="CUG94034.1"/>
    </source>
</evidence>
<feature type="coiled-coil region" evidence="1">
    <location>
        <begin position="39"/>
        <end position="103"/>
    </location>
</feature>
<name>A0A0S4JUQ6_BODSA</name>
<feature type="coiled-coil region" evidence="1">
    <location>
        <begin position="549"/>
        <end position="626"/>
    </location>
</feature>
<sequence>MAFSASTNNELLIIKSRCAELELSNAHLKDEVHSIHGQKSELEDQVKSLLQRLASQSTSQFQEELFASQKEVLRLTDHKASLEQQLEKENETIQLLHKNIAREVQKSKDEVERQSIFLRSQILEQKEINTTLQEKLMTALQVSKQLDNEGMHDNITEAILITSDAVLQKFRQEHRNNVKGKYDVHVDITGRSLVLSGRKVNVQLLKAEIMSALNDAYCALVDPTKYVSAAKAKEEASKHEIDHLRRTVLTHETTIQSLHVALQHSQDTYNGALTAAEEANRKSAVMQTQFTEHNRIHARQIADFEEKIRELNRQIVEGQESSRMALHSLRADADVAAQYRAQLEELREEVRRITDLKELAERSVYVTTRQLEMTREQLQDAIRSDVSVADLTRRLEHAEHRSLTVDQRVAEARRDSKDHEQKLTIEIGTLQERLRRSIDEGAQTKKDLQNVSVERDAARAELQQSRDIIHEMRNKMVHLSVLSLTNQEGGLTGTSSHHGRSGSPQGHSAMESILVGSEKHMMRIEEENGALRTELQHAFEDMRAVATSLKETRVVRERALEDVQRLESEKGRLFEERQKVERQIIEDRMASRQRESELELQVLALRDELQHQQKRIEMLHAEYQRKIEDVMQDASARLQQQSGHDEFAANQLQQHVGNHSMTRPGTNSFLRRTSRPGEVMQPNDASLLPQRTPKSNTTMTNTALQAARPQSSAGVFTLRSSSHEQQAAGGLVSTPRNTASSGVATPTSGFRLSAARPAASHVDLPLESPPR</sequence>
<feature type="region of interest" description="Disordered" evidence="2">
    <location>
        <begin position="719"/>
        <end position="771"/>
    </location>
</feature>
<dbReference type="EMBL" id="CYKH01002219">
    <property type="protein sequence ID" value="CUG94034.1"/>
    <property type="molecule type" value="Genomic_DNA"/>
</dbReference>
<protein>
    <submittedName>
        <fullName evidence="3">Uncharacterized protein</fullName>
    </submittedName>
</protein>
<keyword evidence="1" id="KW-0175">Coiled coil</keyword>
<feature type="coiled-coil region" evidence="1">
    <location>
        <begin position="294"/>
        <end position="363"/>
    </location>
</feature>
<dbReference type="VEuPathDB" id="TriTrypDB:BSAL_46165"/>
<accession>A0A0S4JUQ6</accession>
<evidence type="ECO:0000256" key="1">
    <source>
        <dbReference type="SAM" id="Coils"/>
    </source>
</evidence>
<dbReference type="Proteomes" id="UP000051952">
    <property type="component" value="Unassembled WGS sequence"/>
</dbReference>
<dbReference type="AlphaFoldDB" id="A0A0S4JUQ6"/>
<proteinExistence type="predicted"/>
<evidence type="ECO:0000256" key="2">
    <source>
        <dbReference type="SAM" id="MobiDB-lite"/>
    </source>
</evidence>
<organism evidence="3 4">
    <name type="scientific">Bodo saltans</name>
    <name type="common">Flagellated protozoan</name>
    <dbReference type="NCBI Taxonomy" id="75058"/>
    <lineage>
        <taxon>Eukaryota</taxon>
        <taxon>Discoba</taxon>
        <taxon>Euglenozoa</taxon>
        <taxon>Kinetoplastea</taxon>
        <taxon>Metakinetoplastina</taxon>
        <taxon>Eubodonida</taxon>
        <taxon>Bodonidae</taxon>
        <taxon>Bodo</taxon>
    </lineage>
</organism>
<gene>
    <name evidence="3" type="ORF">BSAL_46165</name>
</gene>
<keyword evidence="4" id="KW-1185">Reference proteome</keyword>